<comment type="caution">
    <text evidence="2">The sequence shown here is derived from an EMBL/GenBank/DDBJ whole genome shotgun (WGS) entry which is preliminary data.</text>
</comment>
<name>A0ABU1D9U8_9BURK</name>
<dbReference type="RefSeq" id="WP_347287737.1">
    <property type="nucleotide sequence ID" value="NZ_JAUZQE010000065.1"/>
</dbReference>
<evidence type="ECO:0000313" key="3">
    <source>
        <dbReference type="Proteomes" id="UP001232156"/>
    </source>
</evidence>
<dbReference type="Proteomes" id="UP001232156">
    <property type="component" value="Unassembled WGS sequence"/>
</dbReference>
<sequence length="80" mass="8596">MHKAALNEASLFKLIVVIAGIVVAMFLATVLMALAFMPNQLIAGMSTEDMTFLLPLGLAALCSGSMLAWYVQSYRSRSKG</sequence>
<reference evidence="2 3" key="1">
    <citation type="submission" date="2023-08" db="EMBL/GenBank/DDBJ databases">
        <title>Alcaligenaceae gen. nov., a novel taxon isolated from the sludge of Yixing Pesticide Factory.</title>
        <authorList>
            <person name="Ruan L."/>
        </authorList>
    </citation>
    <scope>NUCLEOTIDE SEQUENCE [LARGE SCALE GENOMIC DNA]</scope>
    <source>
        <strain evidence="2 3">LG-2</strain>
    </source>
</reference>
<keyword evidence="1" id="KW-0472">Membrane</keyword>
<keyword evidence="1" id="KW-0812">Transmembrane</keyword>
<feature type="transmembrane region" description="Helical" evidence="1">
    <location>
        <begin position="52"/>
        <end position="71"/>
    </location>
</feature>
<accession>A0ABU1D9U8</accession>
<evidence type="ECO:0000256" key="1">
    <source>
        <dbReference type="SAM" id="Phobius"/>
    </source>
</evidence>
<organism evidence="2 3">
    <name type="scientific">Yanghanlia caeni</name>
    <dbReference type="NCBI Taxonomy" id="3064283"/>
    <lineage>
        <taxon>Bacteria</taxon>
        <taxon>Pseudomonadati</taxon>
        <taxon>Pseudomonadota</taxon>
        <taxon>Betaproteobacteria</taxon>
        <taxon>Burkholderiales</taxon>
        <taxon>Alcaligenaceae</taxon>
        <taxon>Yanghanlia</taxon>
    </lineage>
</organism>
<gene>
    <name evidence="2" type="ORF">Q8947_14600</name>
</gene>
<evidence type="ECO:0008006" key="4">
    <source>
        <dbReference type="Google" id="ProtNLM"/>
    </source>
</evidence>
<protein>
    <recommendedName>
        <fullName evidence="4">DUF3955 domain-containing protein</fullName>
    </recommendedName>
</protein>
<proteinExistence type="predicted"/>
<keyword evidence="3" id="KW-1185">Reference proteome</keyword>
<evidence type="ECO:0000313" key="2">
    <source>
        <dbReference type="EMBL" id="MDR4127205.1"/>
    </source>
</evidence>
<dbReference type="EMBL" id="JAUZQE010000065">
    <property type="protein sequence ID" value="MDR4127205.1"/>
    <property type="molecule type" value="Genomic_DNA"/>
</dbReference>
<feature type="transmembrane region" description="Helical" evidence="1">
    <location>
        <begin position="12"/>
        <end position="37"/>
    </location>
</feature>
<keyword evidence="1" id="KW-1133">Transmembrane helix</keyword>